<evidence type="ECO:0000313" key="1">
    <source>
        <dbReference type="Proteomes" id="UP000887563"/>
    </source>
</evidence>
<name>A0A914KG65_MELIC</name>
<sequence length="53" mass="6209">MQMTRSNALHFEITRSIPSEFNHLRSQVLENSSHINRTFGEYAEEERQGQTSL</sequence>
<organism evidence="1 2">
    <name type="scientific">Meloidogyne incognita</name>
    <name type="common">Southern root-knot nematode worm</name>
    <name type="synonym">Oxyuris incognita</name>
    <dbReference type="NCBI Taxonomy" id="6306"/>
    <lineage>
        <taxon>Eukaryota</taxon>
        <taxon>Metazoa</taxon>
        <taxon>Ecdysozoa</taxon>
        <taxon>Nematoda</taxon>
        <taxon>Chromadorea</taxon>
        <taxon>Rhabditida</taxon>
        <taxon>Tylenchina</taxon>
        <taxon>Tylenchomorpha</taxon>
        <taxon>Tylenchoidea</taxon>
        <taxon>Meloidogynidae</taxon>
        <taxon>Meloidogyninae</taxon>
        <taxon>Meloidogyne</taxon>
        <taxon>Meloidogyne incognita group</taxon>
    </lineage>
</organism>
<evidence type="ECO:0000313" key="2">
    <source>
        <dbReference type="WBParaSite" id="Minc3s00005g00317"/>
    </source>
</evidence>
<accession>A0A914KG65</accession>
<protein>
    <submittedName>
        <fullName evidence="2">Uncharacterized protein</fullName>
    </submittedName>
</protein>
<keyword evidence="1" id="KW-1185">Reference proteome</keyword>
<proteinExistence type="predicted"/>
<dbReference type="WBParaSite" id="Minc3s00005g00317">
    <property type="protein sequence ID" value="Minc3s00005g00317"/>
    <property type="gene ID" value="Minc3s00005g00317"/>
</dbReference>
<dbReference type="AlphaFoldDB" id="A0A914KG65"/>
<reference evidence="2" key="1">
    <citation type="submission" date="2022-11" db="UniProtKB">
        <authorList>
            <consortium name="WormBaseParasite"/>
        </authorList>
    </citation>
    <scope>IDENTIFICATION</scope>
</reference>
<dbReference type="Proteomes" id="UP000887563">
    <property type="component" value="Unplaced"/>
</dbReference>